<evidence type="ECO:0000313" key="2">
    <source>
        <dbReference type="Proteomes" id="UP000002601"/>
    </source>
</evidence>
<organism evidence="1 2">
    <name type="scientific">Maridesulfovibrio salexigens (strain ATCC 14822 / DSM 2638 / NCIMB 8403 / VKM B-1763)</name>
    <name type="common">Desulfovibrio salexigens</name>
    <dbReference type="NCBI Taxonomy" id="526222"/>
    <lineage>
        <taxon>Bacteria</taxon>
        <taxon>Pseudomonadati</taxon>
        <taxon>Thermodesulfobacteriota</taxon>
        <taxon>Desulfovibrionia</taxon>
        <taxon>Desulfovibrionales</taxon>
        <taxon>Desulfovibrionaceae</taxon>
        <taxon>Maridesulfovibrio</taxon>
    </lineage>
</organism>
<dbReference type="EMBL" id="CP001649">
    <property type="protein sequence ID" value="ACS80340.1"/>
    <property type="molecule type" value="Genomic_DNA"/>
</dbReference>
<dbReference type="HOGENOM" id="CLU_1608170_0_0_7"/>
<dbReference type="RefSeq" id="WP_015852156.1">
    <property type="nucleotide sequence ID" value="NC_012881.1"/>
</dbReference>
<dbReference type="KEGG" id="dsa:Desal_2284"/>
<accession>C6BWR0</accession>
<name>C6BWR0_MARSD</name>
<reference evidence="1 2" key="1">
    <citation type="submission" date="2009-06" db="EMBL/GenBank/DDBJ databases">
        <title>Complete sequence of Desulfovibrio salexigens DSM 2638.</title>
        <authorList>
            <consortium name="US DOE Joint Genome Institute"/>
            <person name="Lucas S."/>
            <person name="Copeland A."/>
            <person name="Lapidus A."/>
            <person name="Glavina del Rio T."/>
            <person name="Tice H."/>
            <person name="Bruce D."/>
            <person name="Goodwin L."/>
            <person name="Pitluck S."/>
            <person name="Munk A.C."/>
            <person name="Brettin T."/>
            <person name="Detter J.C."/>
            <person name="Han C."/>
            <person name="Tapia R."/>
            <person name="Larimer F."/>
            <person name="Land M."/>
            <person name="Hauser L."/>
            <person name="Kyrpides N."/>
            <person name="Anderson I."/>
            <person name="Wall J.D."/>
            <person name="Arkin A.P."/>
            <person name="Dehal P."/>
            <person name="Chivian D."/>
            <person name="Giles B."/>
            <person name="Hazen T.C."/>
        </authorList>
    </citation>
    <scope>NUCLEOTIDE SEQUENCE [LARGE SCALE GENOMIC DNA]</scope>
    <source>
        <strain evidence="2">ATCC 14822 / DSM 2638 / NCIMB 8403 / VKM B-1763</strain>
    </source>
</reference>
<gene>
    <name evidence="1" type="ordered locus">Desal_2284</name>
</gene>
<keyword evidence="2" id="KW-1185">Reference proteome</keyword>
<dbReference type="OrthoDB" id="9832595at2"/>
<protein>
    <submittedName>
        <fullName evidence="1">Uncharacterized protein</fullName>
    </submittedName>
</protein>
<sequence length="165" mass="18384">MSDAWAVLLAGGGGFALAYALMQAREQGRIEDKEFQQWRKEIRKMALLITNHTPRQYGGCANDKAAHMAVAKLRQLHTGLAVRILPDDSIGLKLLSSLNRLIADINAGKVGQESHAEVVSLFAALLAERREVGQPSTGFSFSGILRWVYQLPEYLTEYDRERKTN</sequence>
<dbReference type="AlphaFoldDB" id="C6BWR0"/>
<evidence type="ECO:0000313" key="1">
    <source>
        <dbReference type="EMBL" id="ACS80340.1"/>
    </source>
</evidence>
<dbReference type="Proteomes" id="UP000002601">
    <property type="component" value="Chromosome"/>
</dbReference>
<proteinExistence type="predicted"/>